<evidence type="ECO:0000256" key="1">
    <source>
        <dbReference type="ARBA" id="ARBA00023015"/>
    </source>
</evidence>
<dbReference type="PANTHER" id="PTHR30146:SF153">
    <property type="entry name" value="LACTOSE OPERON REPRESSOR"/>
    <property type="match status" value="1"/>
</dbReference>
<dbReference type="RefSeq" id="WP_168629767.1">
    <property type="nucleotide sequence ID" value="NZ_BONL01000004.1"/>
</dbReference>
<evidence type="ECO:0000313" key="6">
    <source>
        <dbReference type="EMBL" id="NKY22651.1"/>
    </source>
</evidence>
<evidence type="ECO:0000313" key="7">
    <source>
        <dbReference type="Proteomes" id="UP000581206"/>
    </source>
</evidence>
<dbReference type="SUPFAM" id="SSF53822">
    <property type="entry name" value="Periplasmic binding protein-like I"/>
    <property type="match status" value="1"/>
</dbReference>
<dbReference type="EMBL" id="JAAXOX010000003">
    <property type="protein sequence ID" value="NKY22651.1"/>
    <property type="molecule type" value="Genomic_DNA"/>
</dbReference>
<gene>
    <name evidence="6" type="ORF">HGA03_08225</name>
</gene>
<feature type="region of interest" description="Disordered" evidence="4">
    <location>
        <begin position="1"/>
        <end position="23"/>
    </location>
</feature>
<reference evidence="6 7" key="1">
    <citation type="submission" date="2020-04" db="EMBL/GenBank/DDBJ databases">
        <title>MicrobeNet Type strains.</title>
        <authorList>
            <person name="Nicholson A.C."/>
        </authorList>
    </citation>
    <scope>NUCLEOTIDE SEQUENCE [LARGE SCALE GENOMIC DNA]</scope>
    <source>
        <strain evidence="6 7">ATCC BAA-788</strain>
    </source>
</reference>
<keyword evidence="1" id="KW-0805">Transcription regulation</keyword>
<dbReference type="PROSITE" id="PS50932">
    <property type="entry name" value="HTH_LACI_2"/>
    <property type="match status" value="1"/>
</dbReference>
<dbReference type="InterPro" id="IPR000843">
    <property type="entry name" value="HTH_LacI"/>
</dbReference>
<organism evidence="6 7">
    <name type="scientific">Cellulomonas denverensis</name>
    <dbReference type="NCBI Taxonomy" id="264297"/>
    <lineage>
        <taxon>Bacteria</taxon>
        <taxon>Bacillati</taxon>
        <taxon>Actinomycetota</taxon>
        <taxon>Actinomycetes</taxon>
        <taxon>Micrococcales</taxon>
        <taxon>Cellulomonadaceae</taxon>
        <taxon>Cellulomonas</taxon>
    </lineage>
</organism>
<protein>
    <submittedName>
        <fullName evidence="6">LacI family transcriptional regulator</fullName>
    </submittedName>
</protein>
<dbReference type="CDD" id="cd01574">
    <property type="entry name" value="PBP1_LacI"/>
    <property type="match status" value="1"/>
</dbReference>
<sequence>MSTAVSADGTAGGARPARPSPSIGDVARLAGVSAQTVSRVSTGADNVRPATRDRVLAAMDELGYSPNHAARALRSGSFGTIGMIAHRLARTGESRTVEAVVEAARAEGYTVSLVDVQSPSSDEVTEAAARLSHQSIDGLVIIRAETATPTNLVLPPRVPVVVSDSRFAGHHPAVGADQVTGTHLAVQHLLDLGHHTVHHLAGPASSAPAEIRVETWRAHLIGAGRPVPEPLRGDWSARSGYQHGQRIAEAVRRDAITAVFAANDEMAAGLIRALSEAGLRVPRDVSVVGFDDIPLAEFLWPPLTTVQQDFHLIGRQLMDLLLRQIRDREVVADQRIIVPTRLVQRASTAPPRSGTPA</sequence>
<keyword evidence="3" id="KW-0804">Transcription</keyword>
<evidence type="ECO:0000256" key="2">
    <source>
        <dbReference type="ARBA" id="ARBA00023125"/>
    </source>
</evidence>
<dbReference type="InterPro" id="IPR010982">
    <property type="entry name" value="Lambda_DNA-bd_dom_sf"/>
</dbReference>
<keyword evidence="2" id="KW-0238">DNA-binding</keyword>
<evidence type="ECO:0000256" key="4">
    <source>
        <dbReference type="SAM" id="MobiDB-lite"/>
    </source>
</evidence>
<proteinExistence type="predicted"/>
<dbReference type="Pfam" id="PF13377">
    <property type="entry name" value="Peripla_BP_3"/>
    <property type="match status" value="1"/>
</dbReference>
<dbReference type="CDD" id="cd01392">
    <property type="entry name" value="HTH_LacI"/>
    <property type="match status" value="1"/>
</dbReference>
<keyword evidence="7" id="KW-1185">Reference proteome</keyword>
<dbReference type="GO" id="GO:0003700">
    <property type="term" value="F:DNA-binding transcription factor activity"/>
    <property type="evidence" value="ECO:0007669"/>
    <property type="project" value="TreeGrafter"/>
</dbReference>
<name>A0A7X6KUQ9_9CELL</name>
<dbReference type="AlphaFoldDB" id="A0A7X6KUQ9"/>
<dbReference type="GO" id="GO:0000976">
    <property type="term" value="F:transcription cis-regulatory region binding"/>
    <property type="evidence" value="ECO:0007669"/>
    <property type="project" value="TreeGrafter"/>
</dbReference>
<dbReference type="Pfam" id="PF00356">
    <property type="entry name" value="LacI"/>
    <property type="match status" value="1"/>
</dbReference>
<dbReference type="InterPro" id="IPR028082">
    <property type="entry name" value="Peripla_BP_I"/>
</dbReference>
<dbReference type="Proteomes" id="UP000581206">
    <property type="component" value="Unassembled WGS sequence"/>
</dbReference>
<evidence type="ECO:0000256" key="3">
    <source>
        <dbReference type="ARBA" id="ARBA00023163"/>
    </source>
</evidence>
<feature type="domain" description="HTH lacI-type" evidence="5">
    <location>
        <begin position="21"/>
        <end position="75"/>
    </location>
</feature>
<accession>A0A7X6KUQ9</accession>
<dbReference type="SMART" id="SM00354">
    <property type="entry name" value="HTH_LACI"/>
    <property type="match status" value="1"/>
</dbReference>
<dbReference type="Gene3D" id="3.40.50.2300">
    <property type="match status" value="2"/>
</dbReference>
<evidence type="ECO:0000259" key="5">
    <source>
        <dbReference type="PROSITE" id="PS50932"/>
    </source>
</evidence>
<dbReference type="Gene3D" id="1.10.260.40">
    <property type="entry name" value="lambda repressor-like DNA-binding domains"/>
    <property type="match status" value="1"/>
</dbReference>
<dbReference type="InterPro" id="IPR046335">
    <property type="entry name" value="LacI/GalR-like_sensor"/>
</dbReference>
<comment type="caution">
    <text evidence="6">The sequence shown here is derived from an EMBL/GenBank/DDBJ whole genome shotgun (WGS) entry which is preliminary data.</text>
</comment>
<dbReference type="SUPFAM" id="SSF47413">
    <property type="entry name" value="lambda repressor-like DNA-binding domains"/>
    <property type="match status" value="1"/>
</dbReference>
<dbReference type="PANTHER" id="PTHR30146">
    <property type="entry name" value="LACI-RELATED TRANSCRIPTIONAL REPRESSOR"/>
    <property type="match status" value="1"/>
</dbReference>